<dbReference type="AlphaFoldDB" id="A0AAF0ZLJ7"/>
<organism evidence="1 2">
    <name type="scientific">Solanum verrucosum</name>
    <dbReference type="NCBI Taxonomy" id="315347"/>
    <lineage>
        <taxon>Eukaryota</taxon>
        <taxon>Viridiplantae</taxon>
        <taxon>Streptophyta</taxon>
        <taxon>Embryophyta</taxon>
        <taxon>Tracheophyta</taxon>
        <taxon>Spermatophyta</taxon>
        <taxon>Magnoliopsida</taxon>
        <taxon>eudicotyledons</taxon>
        <taxon>Gunneridae</taxon>
        <taxon>Pentapetalae</taxon>
        <taxon>asterids</taxon>
        <taxon>lamiids</taxon>
        <taxon>Solanales</taxon>
        <taxon>Solanaceae</taxon>
        <taxon>Solanoideae</taxon>
        <taxon>Solaneae</taxon>
        <taxon>Solanum</taxon>
    </lineage>
</organism>
<evidence type="ECO:0000313" key="1">
    <source>
        <dbReference type="EMBL" id="WMV41299.1"/>
    </source>
</evidence>
<protein>
    <submittedName>
        <fullName evidence="1">Uncharacterized protein</fullName>
    </submittedName>
</protein>
<name>A0AAF0ZLJ7_SOLVR</name>
<reference evidence="1" key="1">
    <citation type="submission" date="2023-08" db="EMBL/GenBank/DDBJ databases">
        <title>A de novo genome assembly of Solanum verrucosum Schlechtendal, a Mexican diploid species geographically isolated from the other diploid A-genome species in potato relatives.</title>
        <authorList>
            <person name="Hosaka K."/>
        </authorList>
    </citation>
    <scope>NUCLEOTIDE SEQUENCE</scope>
    <source>
        <tissue evidence="1">Young leaves</tissue>
    </source>
</reference>
<dbReference type="EMBL" id="CP133619">
    <property type="protein sequence ID" value="WMV41299.1"/>
    <property type="molecule type" value="Genomic_DNA"/>
</dbReference>
<accession>A0AAF0ZLJ7</accession>
<dbReference type="Proteomes" id="UP001234989">
    <property type="component" value="Chromosome 8"/>
</dbReference>
<evidence type="ECO:0000313" key="2">
    <source>
        <dbReference type="Proteomes" id="UP001234989"/>
    </source>
</evidence>
<proteinExistence type="predicted"/>
<dbReference type="PANTHER" id="PTHR10775">
    <property type="entry name" value="OS08G0208400 PROTEIN"/>
    <property type="match status" value="1"/>
</dbReference>
<dbReference type="PANTHER" id="PTHR10775:SF185">
    <property type="entry name" value="OS08G0208400 PROTEIN"/>
    <property type="match status" value="1"/>
</dbReference>
<sequence length="155" mass="17911">MHIEKNFFENVFNTVLDVDGKTKDNPKSIEDLKDFCRRPELHVVDGKYPKAIYTLKEESKKLFSEWVKSLKFPVGCLKYGKVCGHDKTQVIWDVTSTVIHEEDMARVHIDNQFIKALAEGPCRSAKPYTGYNVNVFKFHTKGRSFLEHLITVVFA</sequence>
<keyword evidence="2" id="KW-1185">Reference proteome</keyword>
<gene>
    <name evidence="1" type="ORF">MTR67_034684</name>
</gene>